<feature type="compositionally biased region" description="Low complexity" evidence="1">
    <location>
        <begin position="435"/>
        <end position="449"/>
    </location>
</feature>
<dbReference type="AlphaFoldDB" id="A0A9W8L3Q3"/>
<proteinExistence type="predicted"/>
<feature type="compositionally biased region" description="Basic and acidic residues" evidence="1">
    <location>
        <begin position="874"/>
        <end position="885"/>
    </location>
</feature>
<dbReference type="OrthoDB" id="306876at2759"/>
<dbReference type="EMBL" id="JANBTX010000160">
    <property type="protein sequence ID" value="KAJ2685296.1"/>
    <property type="molecule type" value="Genomic_DNA"/>
</dbReference>
<keyword evidence="3" id="KW-1185">Reference proteome</keyword>
<feature type="region of interest" description="Disordered" evidence="1">
    <location>
        <begin position="838"/>
        <end position="944"/>
    </location>
</feature>
<feature type="compositionally biased region" description="Basic residues" evidence="1">
    <location>
        <begin position="928"/>
        <end position="944"/>
    </location>
</feature>
<organism evidence="2 3">
    <name type="scientific">Coemansia spiralis</name>
    <dbReference type="NCBI Taxonomy" id="417178"/>
    <lineage>
        <taxon>Eukaryota</taxon>
        <taxon>Fungi</taxon>
        <taxon>Fungi incertae sedis</taxon>
        <taxon>Zoopagomycota</taxon>
        <taxon>Kickxellomycotina</taxon>
        <taxon>Kickxellomycetes</taxon>
        <taxon>Kickxellales</taxon>
        <taxon>Kickxellaceae</taxon>
        <taxon>Coemansia</taxon>
    </lineage>
</organism>
<feature type="compositionally biased region" description="Basic and acidic residues" evidence="1">
    <location>
        <begin position="902"/>
        <end position="911"/>
    </location>
</feature>
<feature type="compositionally biased region" description="Low complexity" evidence="1">
    <location>
        <begin position="888"/>
        <end position="898"/>
    </location>
</feature>
<dbReference type="Proteomes" id="UP001151516">
    <property type="component" value="Unassembled WGS sequence"/>
</dbReference>
<protein>
    <submittedName>
        <fullName evidence="2">Uncharacterized protein</fullName>
    </submittedName>
</protein>
<feature type="region of interest" description="Disordered" evidence="1">
    <location>
        <begin position="435"/>
        <end position="458"/>
    </location>
</feature>
<sequence>MARRKNAVAPPVQPKTCSTGCGFCGWALRRIAFVYILFLTLFTCPTSPDHFVCRAESLAYSTLVTPIHNYLLSTETGSRVHTAYNAHLVPFYEKHAVPVVDAAHSFVLDTAKPALCKATKPACDAVLRVVEPHREKVAAAYGRYLGPVVEVTGGAVGKVVNGWVLPVVNKVQVWVVPKVGSAVSDYLVPFFRDTVMPRWNEQVKPALCRYSKIVVQYTRSEILPAIADGAGRAYAVSRDFAVAHVVPHAKRATVHTYVFLKKHVLPPISRLYEQNLKEYVDRVVPWEQVQSVGGGVWVFVKGFVEEFYFMCYTIATGDEHPLVVARMKVVEKVEVKAEDVGQIQGLARKVSGSARQWIQAARGWLGEAKNSYESRVRATVDSQKSQATEVVAKVKSTVSTPAAATPAFAKTIMSTPAAATPAVVPTVSTPAASTAAAAETTASTPAVAEMQPTEPLPTEKDAPVIAAEEVVKSPDAHVASFAGVDTEDIAEPIAEPVAEAPVSTELPAAEPTEEAVPVVEYVEDTVLAASAVEEPVQEPVAGSVDESLVELEEQVPDVADEGHVVSKFVLESPVAVEEEPVAEQLPVDVPTAEELPPVLTSEPTVDIVETMEEIPAPVIDIVEEPALASESTISAFETSEAIPEPVVSIIETPKAVPEPVIRIVEAPVVVLDRVIEAPVVVPEPAFSIAETPVETPAPIVPPVAVTPEEEVPVSPTAEQETTSLVAETTSLAPPSADDAASAVYEARNVMAGVLVSDDERAVFDDLVKSANKVAEGADKLEQFPSVLNDLEDTLAEETPSVAPFVPQTTVPPTAPGQVDEDVRKAASNWVKDARESISKELAQERTRSGTLDEPEDISAEEPVVPVAETTAPAEPRRVPVAEKPADLPTRPTTPVVVAKPPPVEEKLESVKRLKKPAVDTASETTTKGPRKVKKVKKRVVKKGP</sequence>
<reference evidence="2" key="1">
    <citation type="submission" date="2022-07" db="EMBL/GenBank/DDBJ databases">
        <title>Phylogenomic reconstructions and comparative analyses of Kickxellomycotina fungi.</title>
        <authorList>
            <person name="Reynolds N.K."/>
            <person name="Stajich J.E."/>
            <person name="Barry K."/>
            <person name="Grigoriev I.V."/>
            <person name="Crous P."/>
            <person name="Smith M.E."/>
        </authorList>
    </citation>
    <scope>NUCLEOTIDE SEQUENCE</scope>
    <source>
        <strain evidence="2">CBS 109367</strain>
    </source>
</reference>
<evidence type="ECO:0000313" key="3">
    <source>
        <dbReference type="Proteomes" id="UP001151516"/>
    </source>
</evidence>
<evidence type="ECO:0000313" key="2">
    <source>
        <dbReference type="EMBL" id="KAJ2685296.1"/>
    </source>
</evidence>
<gene>
    <name evidence="2" type="ORF">IWW39_004363</name>
</gene>
<accession>A0A9W8L3Q3</accession>
<comment type="caution">
    <text evidence="2">The sequence shown here is derived from an EMBL/GenBank/DDBJ whole genome shotgun (WGS) entry which is preliminary data.</text>
</comment>
<feature type="compositionally biased region" description="Basic and acidic residues" evidence="1">
    <location>
        <begin position="838"/>
        <end position="847"/>
    </location>
</feature>
<evidence type="ECO:0000256" key="1">
    <source>
        <dbReference type="SAM" id="MobiDB-lite"/>
    </source>
</evidence>
<name>A0A9W8L3Q3_9FUNG</name>